<dbReference type="AlphaFoldDB" id="D8TDL8"/>
<name>D8TDL8_SELML</name>
<accession>D8TDL8</accession>
<evidence type="ECO:0000313" key="2">
    <source>
        <dbReference type="Proteomes" id="UP000001514"/>
    </source>
</evidence>
<evidence type="ECO:0000313" key="1">
    <source>
        <dbReference type="EMBL" id="EFJ05276.1"/>
    </source>
</evidence>
<keyword evidence="2" id="KW-1185">Reference proteome</keyword>
<reference evidence="1 2" key="1">
    <citation type="journal article" date="2011" name="Science">
        <title>The Selaginella genome identifies genetic changes associated with the evolution of vascular plants.</title>
        <authorList>
            <person name="Banks J.A."/>
            <person name="Nishiyama T."/>
            <person name="Hasebe M."/>
            <person name="Bowman J.L."/>
            <person name="Gribskov M."/>
            <person name="dePamphilis C."/>
            <person name="Albert V.A."/>
            <person name="Aono N."/>
            <person name="Aoyama T."/>
            <person name="Ambrose B.A."/>
            <person name="Ashton N.W."/>
            <person name="Axtell M.J."/>
            <person name="Barker E."/>
            <person name="Barker M.S."/>
            <person name="Bennetzen J.L."/>
            <person name="Bonawitz N.D."/>
            <person name="Chapple C."/>
            <person name="Cheng C."/>
            <person name="Correa L.G."/>
            <person name="Dacre M."/>
            <person name="DeBarry J."/>
            <person name="Dreyer I."/>
            <person name="Elias M."/>
            <person name="Engstrom E.M."/>
            <person name="Estelle M."/>
            <person name="Feng L."/>
            <person name="Finet C."/>
            <person name="Floyd S.K."/>
            <person name="Frommer W.B."/>
            <person name="Fujita T."/>
            <person name="Gramzow L."/>
            <person name="Gutensohn M."/>
            <person name="Harholt J."/>
            <person name="Hattori M."/>
            <person name="Heyl A."/>
            <person name="Hirai T."/>
            <person name="Hiwatashi Y."/>
            <person name="Ishikawa M."/>
            <person name="Iwata M."/>
            <person name="Karol K.G."/>
            <person name="Koehler B."/>
            <person name="Kolukisaoglu U."/>
            <person name="Kubo M."/>
            <person name="Kurata T."/>
            <person name="Lalonde S."/>
            <person name="Li K."/>
            <person name="Li Y."/>
            <person name="Litt A."/>
            <person name="Lyons E."/>
            <person name="Manning G."/>
            <person name="Maruyama T."/>
            <person name="Michael T.P."/>
            <person name="Mikami K."/>
            <person name="Miyazaki S."/>
            <person name="Morinaga S."/>
            <person name="Murata T."/>
            <person name="Mueller-Roeber B."/>
            <person name="Nelson D.R."/>
            <person name="Obara M."/>
            <person name="Oguri Y."/>
            <person name="Olmstead R.G."/>
            <person name="Onodera N."/>
            <person name="Petersen B.L."/>
            <person name="Pils B."/>
            <person name="Prigge M."/>
            <person name="Rensing S.A."/>
            <person name="Riano-Pachon D.M."/>
            <person name="Roberts A.W."/>
            <person name="Sato Y."/>
            <person name="Scheller H.V."/>
            <person name="Schulz B."/>
            <person name="Schulz C."/>
            <person name="Shakirov E.V."/>
            <person name="Shibagaki N."/>
            <person name="Shinohara N."/>
            <person name="Shippen D.E."/>
            <person name="Soerensen I."/>
            <person name="Sotooka R."/>
            <person name="Sugimoto N."/>
            <person name="Sugita M."/>
            <person name="Sumikawa N."/>
            <person name="Tanurdzic M."/>
            <person name="Theissen G."/>
            <person name="Ulvskov P."/>
            <person name="Wakazuki S."/>
            <person name="Weng J.K."/>
            <person name="Willats W.W."/>
            <person name="Wipf D."/>
            <person name="Wolf P.G."/>
            <person name="Yang L."/>
            <person name="Zimmer A.D."/>
            <person name="Zhu Q."/>
            <person name="Mitros T."/>
            <person name="Hellsten U."/>
            <person name="Loque D."/>
            <person name="Otillar R."/>
            <person name="Salamov A."/>
            <person name="Schmutz J."/>
            <person name="Shapiro H."/>
            <person name="Lindquist E."/>
            <person name="Lucas S."/>
            <person name="Rokhsar D."/>
            <person name="Grigoriev I.V."/>
        </authorList>
    </citation>
    <scope>NUCLEOTIDE SEQUENCE [LARGE SCALE GENOMIC DNA]</scope>
</reference>
<sequence>MDFKNQLGQPFFSHHMAYRYLNHCPSAPMYITNVFLKLLTSGKKFGIYEPKFHYPIAWEGTFGRSRDASGQDKIYIEQTKEEQVENLAKNSLAPSHPIVVTHSPDLTATAHPAQLLEIYEGSSIVKMSKRMSEKPTSTLYTDVQMHSFHPSPLL</sequence>
<dbReference type="KEGG" id="smo:SELMODRAFT_431734"/>
<dbReference type="HOGENOM" id="CLU_1838593_0_0_1"/>
<dbReference type="Gramene" id="EFJ05276">
    <property type="protein sequence ID" value="EFJ05276"/>
    <property type="gene ID" value="SELMODRAFT_431734"/>
</dbReference>
<proteinExistence type="predicted"/>
<gene>
    <name evidence="1" type="ORF">SELMODRAFT_431734</name>
</gene>
<dbReference type="Proteomes" id="UP000001514">
    <property type="component" value="Unassembled WGS sequence"/>
</dbReference>
<dbReference type="EMBL" id="GL377731">
    <property type="protein sequence ID" value="EFJ05276.1"/>
    <property type="molecule type" value="Genomic_DNA"/>
</dbReference>
<dbReference type="InParanoid" id="D8TDL8"/>
<organism evidence="2">
    <name type="scientific">Selaginella moellendorffii</name>
    <name type="common">Spikemoss</name>
    <dbReference type="NCBI Taxonomy" id="88036"/>
    <lineage>
        <taxon>Eukaryota</taxon>
        <taxon>Viridiplantae</taxon>
        <taxon>Streptophyta</taxon>
        <taxon>Embryophyta</taxon>
        <taxon>Tracheophyta</taxon>
        <taxon>Lycopodiopsida</taxon>
        <taxon>Selaginellales</taxon>
        <taxon>Selaginellaceae</taxon>
        <taxon>Selaginella</taxon>
    </lineage>
</organism>
<protein>
    <submittedName>
        <fullName evidence="1">Uncharacterized protein</fullName>
    </submittedName>
</protein>